<gene>
    <name evidence="7" type="ORF">TPC1_16207</name>
</gene>
<evidence type="ECO:0000256" key="2">
    <source>
        <dbReference type="ARBA" id="ARBA00022670"/>
    </source>
</evidence>
<dbReference type="InterPro" id="IPR051794">
    <property type="entry name" value="PG_Endopeptidase_C40"/>
</dbReference>
<dbReference type="AlphaFoldDB" id="A0A146K523"/>
<feature type="compositionally biased region" description="Polar residues" evidence="5">
    <location>
        <begin position="138"/>
        <end position="153"/>
    </location>
</feature>
<feature type="region of interest" description="Disordered" evidence="5">
    <location>
        <begin position="138"/>
        <end position="177"/>
    </location>
</feature>
<sequence length="296" mass="35161">DAVYPYNRPNRNYQNYQRKQPPSYIQYLKYYLQYWPKTKNYQQQYQNQYGRYPSRSTLRNINERQLLPQYQYRPSNYQPSNYQRQRNPYLQQLFPKYLTRYQPFPTQFRHSTNLNQQNSLQRQNYLYHRLNQGRSKYQPKLSTNQSIPQQWNKPQAQEQRQQHFQQQTPFKPQQSQDTWRSSVMRCANAQLGKAYVWGATGPNNFDCSGLVQYCYRQAGKSIPRVSRDQCAAAKQISESQAQPADIVCFNKPGQPVHHIGLFSSVGNMIHAPHTGDVVKKASYAFRSDNRAIKSFK</sequence>
<organism evidence="7">
    <name type="scientific">Trepomonas sp. PC1</name>
    <dbReference type="NCBI Taxonomy" id="1076344"/>
    <lineage>
        <taxon>Eukaryota</taxon>
        <taxon>Metamonada</taxon>
        <taxon>Diplomonadida</taxon>
        <taxon>Hexamitidae</taxon>
        <taxon>Hexamitinae</taxon>
        <taxon>Trepomonas</taxon>
    </lineage>
</organism>
<evidence type="ECO:0000313" key="7">
    <source>
        <dbReference type="EMBL" id="JAP91992.1"/>
    </source>
</evidence>
<dbReference type="PANTHER" id="PTHR47359:SF3">
    <property type="entry name" value="NLP_P60 DOMAIN-CONTAINING PROTEIN-RELATED"/>
    <property type="match status" value="1"/>
</dbReference>
<feature type="domain" description="NlpC/P60" evidence="6">
    <location>
        <begin position="177"/>
        <end position="296"/>
    </location>
</feature>
<dbReference type="SUPFAM" id="SSF54001">
    <property type="entry name" value="Cysteine proteinases"/>
    <property type="match status" value="1"/>
</dbReference>
<evidence type="ECO:0000256" key="3">
    <source>
        <dbReference type="ARBA" id="ARBA00022801"/>
    </source>
</evidence>
<accession>A0A146K523</accession>
<dbReference type="InterPro" id="IPR000064">
    <property type="entry name" value="NLP_P60_dom"/>
</dbReference>
<dbReference type="PANTHER" id="PTHR47359">
    <property type="entry name" value="PEPTIDOGLYCAN DL-ENDOPEPTIDASE CWLO"/>
    <property type="match status" value="1"/>
</dbReference>
<dbReference type="EMBL" id="GDID01004614">
    <property type="protein sequence ID" value="JAP91992.1"/>
    <property type="molecule type" value="Transcribed_RNA"/>
</dbReference>
<protein>
    <submittedName>
        <fullName evidence="7">NlpC/P60 family protein</fullName>
    </submittedName>
</protein>
<evidence type="ECO:0000256" key="4">
    <source>
        <dbReference type="ARBA" id="ARBA00022807"/>
    </source>
</evidence>
<dbReference type="GO" id="GO:0006508">
    <property type="term" value="P:proteolysis"/>
    <property type="evidence" value="ECO:0007669"/>
    <property type="project" value="UniProtKB-KW"/>
</dbReference>
<keyword evidence="4" id="KW-0788">Thiol protease</keyword>
<proteinExistence type="inferred from homology"/>
<comment type="similarity">
    <text evidence="1">Belongs to the peptidase C40 family.</text>
</comment>
<feature type="non-terminal residue" evidence="7">
    <location>
        <position position="1"/>
    </location>
</feature>
<dbReference type="Pfam" id="PF00877">
    <property type="entry name" value="NLPC_P60"/>
    <property type="match status" value="1"/>
</dbReference>
<keyword evidence="3" id="KW-0378">Hydrolase</keyword>
<reference evidence="7" key="1">
    <citation type="submission" date="2015-07" db="EMBL/GenBank/DDBJ databases">
        <title>Adaptation to a free-living lifestyle via gene acquisitions in the diplomonad Trepomonas sp. PC1.</title>
        <authorList>
            <person name="Xu F."/>
            <person name="Jerlstrom-Hultqvist J."/>
            <person name="Kolisko M."/>
            <person name="Simpson A.G.B."/>
            <person name="Roger A.J."/>
            <person name="Svard S.G."/>
            <person name="Andersson J.O."/>
        </authorList>
    </citation>
    <scope>NUCLEOTIDE SEQUENCE</scope>
    <source>
        <strain evidence="7">PC1</strain>
    </source>
</reference>
<evidence type="ECO:0000256" key="1">
    <source>
        <dbReference type="ARBA" id="ARBA00007074"/>
    </source>
</evidence>
<dbReference type="Gene3D" id="3.90.1720.10">
    <property type="entry name" value="endopeptidase domain like (from Nostoc punctiforme)"/>
    <property type="match status" value="1"/>
</dbReference>
<dbReference type="PROSITE" id="PS51935">
    <property type="entry name" value="NLPC_P60"/>
    <property type="match status" value="1"/>
</dbReference>
<evidence type="ECO:0000259" key="6">
    <source>
        <dbReference type="PROSITE" id="PS51935"/>
    </source>
</evidence>
<feature type="compositionally biased region" description="Low complexity" evidence="5">
    <location>
        <begin position="154"/>
        <end position="176"/>
    </location>
</feature>
<dbReference type="InterPro" id="IPR038765">
    <property type="entry name" value="Papain-like_cys_pep_sf"/>
</dbReference>
<name>A0A146K523_9EUKA</name>
<evidence type="ECO:0000256" key="5">
    <source>
        <dbReference type="SAM" id="MobiDB-lite"/>
    </source>
</evidence>
<dbReference type="GO" id="GO:0008234">
    <property type="term" value="F:cysteine-type peptidase activity"/>
    <property type="evidence" value="ECO:0007669"/>
    <property type="project" value="UniProtKB-KW"/>
</dbReference>
<keyword evidence="2" id="KW-0645">Protease</keyword>